<sequence>MAGDNDVVINTPPTSKDKIIPFSISNNIPIKLSLEKHIYNLWSSFLKIHLGNLGLIKSTHLREPPQAIPTTSGTNKTTKDAHAITLDSELRTIKLGNLSINAYCPRYKVWSIVCTNGLDKHFKGIVHLIRHREPLPTFETTRNMLLLKESTLMIPKLAGPKVGPQCRMGNL</sequence>
<dbReference type="PANTHER" id="PTHR47481:SF41">
    <property type="entry name" value="COPIA-LIKE POLYPROTEIN_RETROTRANSPOSON"/>
    <property type="match status" value="1"/>
</dbReference>
<evidence type="ECO:0000313" key="1">
    <source>
        <dbReference type="EMBL" id="PWA41522.1"/>
    </source>
</evidence>
<evidence type="ECO:0000313" key="2">
    <source>
        <dbReference type="Proteomes" id="UP000245207"/>
    </source>
</evidence>
<proteinExistence type="predicted"/>
<gene>
    <name evidence="1" type="ORF">CTI12_AA553180</name>
</gene>
<dbReference type="OrthoDB" id="1729427at2759"/>
<reference evidence="1 2" key="1">
    <citation type="journal article" date="2018" name="Mol. Plant">
        <title>The genome of Artemisia annua provides insight into the evolution of Asteraceae family and artemisinin biosynthesis.</title>
        <authorList>
            <person name="Shen Q."/>
            <person name="Zhang L."/>
            <person name="Liao Z."/>
            <person name="Wang S."/>
            <person name="Yan T."/>
            <person name="Shi P."/>
            <person name="Liu M."/>
            <person name="Fu X."/>
            <person name="Pan Q."/>
            <person name="Wang Y."/>
            <person name="Lv Z."/>
            <person name="Lu X."/>
            <person name="Zhang F."/>
            <person name="Jiang W."/>
            <person name="Ma Y."/>
            <person name="Chen M."/>
            <person name="Hao X."/>
            <person name="Li L."/>
            <person name="Tang Y."/>
            <person name="Lv G."/>
            <person name="Zhou Y."/>
            <person name="Sun X."/>
            <person name="Brodelius P.E."/>
            <person name="Rose J.K.C."/>
            <person name="Tang K."/>
        </authorList>
    </citation>
    <scope>NUCLEOTIDE SEQUENCE [LARGE SCALE GENOMIC DNA]</scope>
    <source>
        <strain evidence="2">cv. Huhao1</strain>
        <tissue evidence="1">Leaf</tissue>
    </source>
</reference>
<dbReference type="PANTHER" id="PTHR47481">
    <property type="match status" value="1"/>
</dbReference>
<keyword evidence="2" id="KW-1185">Reference proteome</keyword>
<dbReference type="Proteomes" id="UP000245207">
    <property type="component" value="Unassembled WGS sequence"/>
</dbReference>
<dbReference type="EMBL" id="PKPP01013026">
    <property type="protein sequence ID" value="PWA41522.1"/>
    <property type="molecule type" value="Genomic_DNA"/>
</dbReference>
<protein>
    <submittedName>
        <fullName evidence="1">Uncharacterized protein</fullName>
    </submittedName>
</protein>
<name>A0A2U1KXP7_ARTAN</name>
<accession>A0A2U1KXP7</accession>
<comment type="caution">
    <text evidence="1">The sequence shown here is derived from an EMBL/GenBank/DDBJ whole genome shotgun (WGS) entry which is preliminary data.</text>
</comment>
<dbReference type="AlphaFoldDB" id="A0A2U1KXP7"/>
<organism evidence="1 2">
    <name type="scientific">Artemisia annua</name>
    <name type="common">Sweet wormwood</name>
    <dbReference type="NCBI Taxonomy" id="35608"/>
    <lineage>
        <taxon>Eukaryota</taxon>
        <taxon>Viridiplantae</taxon>
        <taxon>Streptophyta</taxon>
        <taxon>Embryophyta</taxon>
        <taxon>Tracheophyta</taxon>
        <taxon>Spermatophyta</taxon>
        <taxon>Magnoliopsida</taxon>
        <taxon>eudicotyledons</taxon>
        <taxon>Gunneridae</taxon>
        <taxon>Pentapetalae</taxon>
        <taxon>asterids</taxon>
        <taxon>campanulids</taxon>
        <taxon>Asterales</taxon>
        <taxon>Asteraceae</taxon>
        <taxon>Asteroideae</taxon>
        <taxon>Anthemideae</taxon>
        <taxon>Artemisiinae</taxon>
        <taxon>Artemisia</taxon>
    </lineage>
</organism>